<dbReference type="SMART" id="SM00389">
    <property type="entry name" value="HOX"/>
    <property type="match status" value="1"/>
</dbReference>
<keyword evidence="2 3" id="KW-0539">Nucleus</keyword>
<sequence length="64" mass="7468">MFLLIFLKLTALKRKFQADCYPDVRTKNELAKNLGLPAGVIGEWFKNKRQKAREESSRNSRINN</sequence>
<organism evidence="6 7">
    <name type="scientific">Meloidogyne incognita</name>
    <name type="common">Southern root-knot nematode worm</name>
    <name type="synonym">Oxyuris incognita</name>
    <dbReference type="NCBI Taxonomy" id="6306"/>
    <lineage>
        <taxon>Eukaryota</taxon>
        <taxon>Metazoa</taxon>
        <taxon>Ecdysozoa</taxon>
        <taxon>Nematoda</taxon>
        <taxon>Chromadorea</taxon>
        <taxon>Rhabditida</taxon>
        <taxon>Tylenchina</taxon>
        <taxon>Tylenchomorpha</taxon>
        <taxon>Tylenchoidea</taxon>
        <taxon>Meloidogynidae</taxon>
        <taxon>Meloidogyninae</taxon>
        <taxon>Meloidogyne</taxon>
        <taxon>Meloidogyne incognita group</taxon>
    </lineage>
</organism>
<evidence type="ECO:0000259" key="5">
    <source>
        <dbReference type="PROSITE" id="PS50071"/>
    </source>
</evidence>
<evidence type="ECO:0000256" key="4">
    <source>
        <dbReference type="SAM" id="SignalP"/>
    </source>
</evidence>
<keyword evidence="2 3" id="KW-0371">Homeobox</keyword>
<evidence type="ECO:0000256" key="1">
    <source>
        <dbReference type="ARBA" id="ARBA00004123"/>
    </source>
</evidence>
<dbReference type="GO" id="GO:0005634">
    <property type="term" value="C:nucleus"/>
    <property type="evidence" value="ECO:0007669"/>
    <property type="project" value="UniProtKB-SubCell"/>
</dbReference>
<evidence type="ECO:0000256" key="2">
    <source>
        <dbReference type="PROSITE-ProRule" id="PRU00108"/>
    </source>
</evidence>
<dbReference type="GO" id="GO:0003677">
    <property type="term" value="F:DNA binding"/>
    <property type="evidence" value="ECO:0007669"/>
    <property type="project" value="UniProtKB-UniRule"/>
</dbReference>
<feature type="DNA-binding region" description="Homeobox" evidence="2">
    <location>
        <begin position="10"/>
        <end position="56"/>
    </location>
</feature>
<protein>
    <submittedName>
        <fullName evidence="7">Homeobox domain-containing protein</fullName>
    </submittedName>
</protein>
<dbReference type="InterPro" id="IPR009057">
    <property type="entry name" value="Homeodomain-like_sf"/>
</dbReference>
<feature type="signal peptide" evidence="4">
    <location>
        <begin position="1"/>
        <end position="18"/>
    </location>
</feature>
<keyword evidence="2 3" id="KW-0238">DNA-binding</keyword>
<dbReference type="CDD" id="cd00086">
    <property type="entry name" value="homeodomain"/>
    <property type="match status" value="1"/>
</dbReference>
<reference evidence="7" key="1">
    <citation type="submission" date="2022-11" db="UniProtKB">
        <authorList>
            <consortium name="WormBaseParasite"/>
        </authorList>
    </citation>
    <scope>IDENTIFICATION</scope>
</reference>
<evidence type="ECO:0000313" key="6">
    <source>
        <dbReference type="Proteomes" id="UP000887563"/>
    </source>
</evidence>
<feature type="chain" id="PRO_5037432964" evidence="4">
    <location>
        <begin position="19"/>
        <end position="64"/>
    </location>
</feature>
<evidence type="ECO:0000313" key="7">
    <source>
        <dbReference type="WBParaSite" id="Minc3s00763g17024"/>
    </source>
</evidence>
<keyword evidence="6" id="KW-1185">Reference proteome</keyword>
<comment type="subcellular location">
    <subcellularLocation>
        <location evidence="1 2 3">Nucleus</location>
    </subcellularLocation>
</comment>
<evidence type="ECO:0000256" key="3">
    <source>
        <dbReference type="RuleBase" id="RU000682"/>
    </source>
</evidence>
<dbReference type="AlphaFoldDB" id="A0A914LQJ5"/>
<dbReference type="Pfam" id="PF00046">
    <property type="entry name" value="Homeodomain"/>
    <property type="match status" value="1"/>
</dbReference>
<accession>A0A914LQJ5</accession>
<dbReference type="WBParaSite" id="Minc3s00763g17024">
    <property type="protein sequence ID" value="Minc3s00763g17024"/>
    <property type="gene ID" value="Minc3s00763g17024"/>
</dbReference>
<proteinExistence type="predicted"/>
<dbReference type="InterPro" id="IPR001356">
    <property type="entry name" value="HD"/>
</dbReference>
<dbReference type="Gene3D" id="1.10.10.60">
    <property type="entry name" value="Homeodomain-like"/>
    <property type="match status" value="1"/>
</dbReference>
<dbReference type="SUPFAM" id="SSF46689">
    <property type="entry name" value="Homeodomain-like"/>
    <property type="match status" value="1"/>
</dbReference>
<dbReference type="Proteomes" id="UP000887563">
    <property type="component" value="Unplaced"/>
</dbReference>
<dbReference type="PROSITE" id="PS50071">
    <property type="entry name" value="HOMEOBOX_2"/>
    <property type="match status" value="1"/>
</dbReference>
<feature type="domain" description="Homeobox" evidence="5">
    <location>
        <begin position="8"/>
        <end position="55"/>
    </location>
</feature>
<name>A0A914LQJ5_MELIC</name>
<keyword evidence="4" id="KW-0732">Signal</keyword>